<proteinExistence type="predicted"/>
<evidence type="ECO:0000313" key="2">
    <source>
        <dbReference type="Proteomes" id="UP000053820"/>
    </source>
</evidence>
<dbReference type="Proteomes" id="UP000053820">
    <property type="component" value="Unassembled WGS sequence"/>
</dbReference>
<name>A0A0C9WA97_9AGAM</name>
<sequence>MEFDEEYASTELEEVDMLADAGMVGREEILGVSKRLKRGRRKSGGGNQRRSGEQWLQYMHSAHLVSFSWASERPRARTANGSDFVTQLSLYKESRGSHIHTSPSSYAQQLRAFILTVCHCGIPNSLSTSYRLLMPGYRGLIGILKCSYYSNPAFFGLNVLPQPYRMRTVINTPFKLLQKCALGYFPLHCWSASLACRSQPCFTTVVGVVCSSKQRGKADVAH</sequence>
<protein>
    <submittedName>
        <fullName evidence="1">Uncharacterized protein</fullName>
    </submittedName>
</protein>
<dbReference type="EMBL" id="KN839845">
    <property type="protein sequence ID" value="KIJ64838.1"/>
    <property type="molecule type" value="Genomic_DNA"/>
</dbReference>
<reference evidence="1 2" key="1">
    <citation type="submission" date="2014-04" db="EMBL/GenBank/DDBJ databases">
        <title>Evolutionary Origins and Diversification of the Mycorrhizal Mutualists.</title>
        <authorList>
            <consortium name="DOE Joint Genome Institute"/>
            <consortium name="Mycorrhizal Genomics Consortium"/>
            <person name="Kohler A."/>
            <person name="Kuo A."/>
            <person name="Nagy L.G."/>
            <person name="Floudas D."/>
            <person name="Copeland A."/>
            <person name="Barry K.W."/>
            <person name="Cichocki N."/>
            <person name="Veneault-Fourrey C."/>
            <person name="LaButti K."/>
            <person name="Lindquist E.A."/>
            <person name="Lipzen A."/>
            <person name="Lundell T."/>
            <person name="Morin E."/>
            <person name="Murat C."/>
            <person name="Riley R."/>
            <person name="Ohm R."/>
            <person name="Sun H."/>
            <person name="Tunlid A."/>
            <person name="Henrissat B."/>
            <person name="Grigoriev I.V."/>
            <person name="Hibbett D.S."/>
            <person name="Martin F."/>
        </authorList>
    </citation>
    <scope>NUCLEOTIDE SEQUENCE [LARGE SCALE GENOMIC DNA]</scope>
    <source>
        <strain evidence="1 2">MD-312</strain>
    </source>
</reference>
<gene>
    <name evidence="1" type="ORF">HYDPIDRAFT_111472</name>
</gene>
<keyword evidence="2" id="KW-1185">Reference proteome</keyword>
<accession>A0A0C9WA97</accession>
<dbReference type="AlphaFoldDB" id="A0A0C9WA97"/>
<dbReference type="HOGENOM" id="CLU_1245524_0_0_1"/>
<organism evidence="1 2">
    <name type="scientific">Hydnomerulius pinastri MD-312</name>
    <dbReference type="NCBI Taxonomy" id="994086"/>
    <lineage>
        <taxon>Eukaryota</taxon>
        <taxon>Fungi</taxon>
        <taxon>Dikarya</taxon>
        <taxon>Basidiomycota</taxon>
        <taxon>Agaricomycotina</taxon>
        <taxon>Agaricomycetes</taxon>
        <taxon>Agaricomycetidae</taxon>
        <taxon>Boletales</taxon>
        <taxon>Boletales incertae sedis</taxon>
        <taxon>Leucogyrophana</taxon>
    </lineage>
</organism>
<evidence type="ECO:0000313" key="1">
    <source>
        <dbReference type="EMBL" id="KIJ64838.1"/>
    </source>
</evidence>